<evidence type="ECO:0000256" key="1">
    <source>
        <dbReference type="ARBA" id="ARBA00004141"/>
    </source>
</evidence>
<dbReference type="AlphaFoldDB" id="A0A8S2Q6Y3"/>
<keyword evidence="3 5" id="KW-1133">Transmembrane helix</keyword>
<dbReference type="Gene3D" id="1.10.1450.10">
    <property type="entry name" value="Tetraspanin"/>
    <property type="match status" value="1"/>
</dbReference>
<evidence type="ECO:0000313" key="7">
    <source>
        <dbReference type="EMBL" id="CAF4084069.1"/>
    </source>
</evidence>
<evidence type="ECO:0000256" key="5">
    <source>
        <dbReference type="SAM" id="Phobius"/>
    </source>
</evidence>
<dbReference type="InterPro" id="IPR008952">
    <property type="entry name" value="Tetraspanin_EC2_sf"/>
</dbReference>
<comment type="caution">
    <text evidence="7">The sequence shown here is derived from an EMBL/GenBank/DDBJ whole genome shotgun (WGS) entry which is preliminary data.</text>
</comment>
<name>A0A8S2Q6Y3_9BILA</name>
<proteinExistence type="predicted"/>
<comment type="subcellular location">
    <subcellularLocation>
        <location evidence="1">Membrane</location>
        <topology evidence="1">Multi-pass membrane protein</topology>
    </subcellularLocation>
</comment>
<keyword evidence="4 5" id="KW-0472">Membrane</keyword>
<evidence type="ECO:0000313" key="8">
    <source>
        <dbReference type="Proteomes" id="UP000682733"/>
    </source>
</evidence>
<feature type="transmembrane region" description="Helical" evidence="5">
    <location>
        <begin position="97"/>
        <end position="119"/>
    </location>
</feature>
<evidence type="ECO:0000256" key="4">
    <source>
        <dbReference type="ARBA" id="ARBA00023136"/>
    </source>
</evidence>
<evidence type="ECO:0008006" key="9">
    <source>
        <dbReference type="Google" id="ProtNLM"/>
    </source>
</evidence>
<protein>
    <recommendedName>
        <fullName evidence="9">Tetraspanin</fullName>
    </recommendedName>
</protein>
<dbReference type="SUPFAM" id="SSF48652">
    <property type="entry name" value="Tetraspanin"/>
    <property type="match status" value="1"/>
</dbReference>
<sequence>MSKRTFMSQDNSGLCSLFGIKSTLLIMSLLLMVLTGFLSYLCGWTLVFKLKYSLLSSLSSIYSLSAYILIICSLLTTIAIFCVFITAWIEHRQGLRLALFTLGTTFLIELITALLSFIYTVNLSDRLSSNLLSLVQYKYHVDTRTEQDFDQMQIYFHCCGSKSFKDWSLSSRFNNVNNTSFLVPDSCCKSFEYKCVQKPFGIHPSNIYYQLPKSAIGRQVNL</sequence>
<dbReference type="PANTHER" id="PTHR19282">
    <property type="entry name" value="TETRASPANIN"/>
    <property type="match status" value="1"/>
</dbReference>
<dbReference type="Pfam" id="PF00335">
    <property type="entry name" value="Tetraspanin"/>
    <property type="match status" value="1"/>
</dbReference>
<evidence type="ECO:0000256" key="3">
    <source>
        <dbReference type="ARBA" id="ARBA00022989"/>
    </source>
</evidence>
<dbReference type="InterPro" id="IPR018499">
    <property type="entry name" value="Tetraspanin/Peripherin"/>
</dbReference>
<gene>
    <name evidence="6" type="ORF">OVA965_LOCUS27554</name>
    <name evidence="7" type="ORF">TMI583_LOCUS28298</name>
</gene>
<dbReference type="EMBL" id="CAJNOK010018264">
    <property type="protein sequence ID" value="CAF1279174.1"/>
    <property type="molecule type" value="Genomic_DNA"/>
</dbReference>
<reference evidence="7" key="1">
    <citation type="submission" date="2021-02" db="EMBL/GenBank/DDBJ databases">
        <authorList>
            <person name="Nowell W R."/>
        </authorList>
    </citation>
    <scope>NUCLEOTIDE SEQUENCE</scope>
</reference>
<evidence type="ECO:0000256" key="2">
    <source>
        <dbReference type="ARBA" id="ARBA00022692"/>
    </source>
</evidence>
<dbReference type="EMBL" id="CAJOBA010039825">
    <property type="protein sequence ID" value="CAF4084069.1"/>
    <property type="molecule type" value="Genomic_DNA"/>
</dbReference>
<dbReference type="GO" id="GO:0005886">
    <property type="term" value="C:plasma membrane"/>
    <property type="evidence" value="ECO:0007669"/>
    <property type="project" value="TreeGrafter"/>
</dbReference>
<accession>A0A8S2Q6Y3</accession>
<keyword evidence="2 5" id="KW-0812">Transmembrane</keyword>
<dbReference type="Proteomes" id="UP000677228">
    <property type="component" value="Unassembled WGS sequence"/>
</dbReference>
<feature type="transmembrane region" description="Helical" evidence="5">
    <location>
        <begin position="24"/>
        <end position="46"/>
    </location>
</feature>
<dbReference type="Proteomes" id="UP000682733">
    <property type="component" value="Unassembled WGS sequence"/>
</dbReference>
<evidence type="ECO:0000313" key="6">
    <source>
        <dbReference type="EMBL" id="CAF1279174.1"/>
    </source>
</evidence>
<organism evidence="7 8">
    <name type="scientific">Didymodactylos carnosus</name>
    <dbReference type="NCBI Taxonomy" id="1234261"/>
    <lineage>
        <taxon>Eukaryota</taxon>
        <taxon>Metazoa</taxon>
        <taxon>Spiralia</taxon>
        <taxon>Gnathifera</taxon>
        <taxon>Rotifera</taxon>
        <taxon>Eurotatoria</taxon>
        <taxon>Bdelloidea</taxon>
        <taxon>Philodinida</taxon>
        <taxon>Philodinidae</taxon>
        <taxon>Didymodactylos</taxon>
    </lineage>
</organism>
<dbReference type="PANTHER" id="PTHR19282:SF544">
    <property type="entry name" value="TETRASPANIN"/>
    <property type="match status" value="1"/>
</dbReference>
<feature type="transmembrane region" description="Helical" evidence="5">
    <location>
        <begin position="66"/>
        <end position="85"/>
    </location>
</feature>